<keyword evidence="1" id="KW-0732">Signal</keyword>
<name>A0A7S3LFU9_9STRA</name>
<accession>A0A7S3LFU9</accession>
<feature type="chain" id="PRO_5030809452" description="Beta-galactosidase" evidence="1">
    <location>
        <begin position="24"/>
        <end position="297"/>
    </location>
</feature>
<dbReference type="EMBL" id="HBIM01025010">
    <property type="protein sequence ID" value="CAE0421957.1"/>
    <property type="molecule type" value="Transcribed_RNA"/>
</dbReference>
<reference evidence="2" key="1">
    <citation type="submission" date="2021-01" db="EMBL/GenBank/DDBJ databases">
        <authorList>
            <person name="Corre E."/>
            <person name="Pelletier E."/>
            <person name="Niang G."/>
            <person name="Scheremetjew M."/>
            <person name="Finn R."/>
            <person name="Kale V."/>
            <person name="Holt S."/>
            <person name="Cochrane G."/>
            <person name="Meng A."/>
            <person name="Brown T."/>
            <person name="Cohen L."/>
        </authorList>
    </citation>
    <scope>NUCLEOTIDE SEQUENCE</scope>
    <source>
        <strain evidence="2">CCMP127</strain>
    </source>
</reference>
<sequence length="297" mass="33031">MSWACYGCFPCATCMLTFTQTLACFSFPKGHNFGLNHAFLTDRSYDFSSYMSATGLKPNLNGPLKCYNAASNRQMGFYDDRTEMINLNIHIQLVTLAAFSEAQKPYDRDPVILEVGPYSLQYNFASEFNSGTEILINQVTVAHSAPGKTIVEKEGLVPKGRIFAVENLGDIGKTLRIEACEEVRGNKKAPNSMTIAISLGVSGSPCDVFRHTSTPTLSPTGPPTASSCPDTSQVIVDYIGGGRKQKHKSLQCEWIAKRPRRRHRFCNNKLQGWEKRHGRLERIRDICRQECGTCDGQ</sequence>
<proteinExistence type="predicted"/>
<protein>
    <recommendedName>
        <fullName evidence="3">Beta-galactosidase</fullName>
    </recommendedName>
</protein>
<gene>
    <name evidence="2" type="ORF">ACOF00016_LOCUS18568</name>
</gene>
<evidence type="ECO:0000256" key="1">
    <source>
        <dbReference type="SAM" id="SignalP"/>
    </source>
</evidence>
<feature type="signal peptide" evidence="1">
    <location>
        <begin position="1"/>
        <end position="23"/>
    </location>
</feature>
<evidence type="ECO:0000313" key="2">
    <source>
        <dbReference type="EMBL" id="CAE0421957.1"/>
    </source>
</evidence>
<organism evidence="2">
    <name type="scientific">Amphora coffeiformis</name>
    <dbReference type="NCBI Taxonomy" id="265554"/>
    <lineage>
        <taxon>Eukaryota</taxon>
        <taxon>Sar</taxon>
        <taxon>Stramenopiles</taxon>
        <taxon>Ochrophyta</taxon>
        <taxon>Bacillariophyta</taxon>
        <taxon>Bacillariophyceae</taxon>
        <taxon>Bacillariophycidae</taxon>
        <taxon>Thalassiophysales</taxon>
        <taxon>Catenulaceae</taxon>
        <taxon>Amphora</taxon>
    </lineage>
</organism>
<evidence type="ECO:0008006" key="3">
    <source>
        <dbReference type="Google" id="ProtNLM"/>
    </source>
</evidence>
<dbReference type="AlphaFoldDB" id="A0A7S3LFU9"/>